<dbReference type="Proteomes" id="UP000503330">
    <property type="component" value="Chromosome"/>
</dbReference>
<dbReference type="Proteomes" id="UP000604383">
    <property type="component" value="Unassembled WGS sequence"/>
</dbReference>
<sequence length="76" mass="7964">MGILDTLLMIAAVVLIILSLLQSGKSDGLGSAFGGSEGLNLFANVKERGSEKVMSNVTLVTGIVFFALVIIIRIVK</sequence>
<dbReference type="Pfam" id="PF03840">
    <property type="entry name" value="SecG"/>
    <property type="match status" value="1"/>
</dbReference>
<dbReference type="EMBL" id="WWTN01000009">
    <property type="protein sequence ID" value="MZH55563.1"/>
    <property type="molecule type" value="Genomic_DNA"/>
</dbReference>
<evidence type="ECO:0000256" key="4">
    <source>
        <dbReference type="ARBA" id="ARBA00022475"/>
    </source>
</evidence>
<dbReference type="EMBL" id="JQIF01000009">
    <property type="protein sequence ID" value="KGJ54786.1"/>
    <property type="molecule type" value="Genomic_DNA"/>
</dbReference>
<evidence type="ECO:0000256" key="8">
    <source>
        <dbReference type="ARBA" id="ARBA00023010"/>
    </source>
</evidence>
<evidence type="ECO:0000313" key="14">
    <source>
        <dbReference type="EMBL" id="QJA04530.1"/>
    </source>
</evidence>
<gene>
    <name evidence="12" type="primary">secG</name>
    <name evidence="11" type="ORF">CIAN88_02235</name>
    <name evidence="15" type="ORF">DXA38_05005</name>
    <name evidence="14" type="ORF">G4D54_19905</name>
    <name evidence="13" type="ORF">GT664_07285</name>
    <name evidence="12" type="ORF">MKC95_01365</name>
</gene>
<evidence type="ECO:0000256" key="6">
    <source>
        <dbReference type="ARBA" id="ARBA00022927"/>
    </source>
</evidence>
<evidence type="ECO:0000256" key="2">
    <source>
        <dbReference type="ARBA" id="ARBA00008445"/>
    </source>
</evidence>
<evidence type="ECO:0000313" key="17">
    <source>
        <dbReference type="Proteomes" id="UP000260025"/>
    </source>
</evidence>
<keyword evidence="4 10" id="KW-1003">Cell membrane</keyword>
<comment type="caution">
    <text evidence="10">Lacks conserved residue(s) required for the propagation of feature annotation.</text>
</comment>
<dbReference type="EMBL" id="CP048838">
    <property type="protein sequence ID" value="QJA04530.1"/>
    <property type="molecule type" value="Genomic_DNA"/>
</dbReference>
<dbReference type="GO" id="GO:0015450">
    <property type="term" value="F:protein-transporting ATPase activity"/>
    <property type="evidence" value="ECO:0007669"/>
    <property type="project" value="UniProtKB-UniRule"/>
</dbReference>
<dbReference type="NCBIfam" id="TIGR00810">
    <property type="entry name" value="secG"/>
    <property type="match status" value="1"/>
</dbReference>
<reference evidence="14 18" key="4">
    <citation type="submission" date="2020-02" db="EMBL/GenBank/DDBJ databases">
        <authorList>
            <person name="Kociolek L.K."/>
            <person name="Ozer E.A."/>
        </authorList>
    </citation>
    <scope>NUCLEOTIDE SEQUENCE [LARGE SCALE GENOMIC DNA]</scope>
    <source>
        <strain evidence="14 18">ATCC 14501</strain>
    </source>
</reference>
<dbReference type="Proteomes" id="UP001203972">
    <property type="component" value="Unassembled WGS sequence"/>
</dbReference>
<dbReference type="PANTHER" id="PTHR34182:SF1">
    <property type="entry name" value="PROTEIN-EXPORT MEMBRANE PROTEIN SECG"/>
    <property type="match status" value="1"/>
</dbReference>
<dbReference type="InterPro" id="IPR004692">
    <property type="entry name" value="SecG"/>
</dbReference>
<evidence type="ECO:0000313" key="13">
    <source>
        <dbReference type="EMBL" id="MZH55563.1"/>
    </source>
</evidence>
<dbReference type="GO" id="GO:0043952">
    <property type="term" value="P:protein transport by the Sec complex"/>
    <property type="evidence" value="ECO:0007669"/>
    <property type="project" value="TreeGrafter"/>
</dbReference>
<reference evidence="12" key="5">
    <citation type="journal article" date="2022" name="Clin. Infect. Dis.">
        <title>Association between Clostridium innocuum and antibiotic-associated diarrhea in adults and children: A cross-sectional study and comparative genomics analysis.</title>
        <authorList>
            <person name="Cherny K.E."/>
            <person name="Muscat E.B."/>
            <person name="Balaji A."/>
            <person name="Mukherjee J."/>
            <person name="Ozer E.A."/>
            <person name="Angarone M.P."/>
            <person name="Hauser A.R."/>
            <person name="Sichel J.S."/>
            <person name="Amponsah E."/>
            <person name="Kociolek L.K."/>
        </authorList>
    </citation>
    <scope>NUCLEOTIDE SEQUENCE</scope>
    <source>
        <strain evidence="12">NU1-AC-029v</strain>
    </source>
</reference>
<accession>A0A099IB45</accession>
<dbReference type="GeneID" id="61927852"/>
<evidence type="ECO:0000313" key="16">
    <source>
        <dbReference type="Proteomes" id="UP000030008"/>
    </source>
</evidence>
<keyword evidence="5 10" id="KW-0812">Transmembrane</keyword>
<keyword evidence="6 10" id="KW-0653">Protein transport</keyword>
<evidence type="ECO:0000256" key="5">
    <source>
        <dbReference type="ARBA" id="ARBA00022692"/>
    </source>
</evidence>
<dbReference type="RefSeq" id="WP_002605970.1">
    <property type="nucleotide sequence ID" value="NZ_AP025565.1"/>
</dbReference>
<reference evidence="13" key="3">
    <citation type="journal article" date="2019" name="Nat. Med.">
        <title>A library of human gut bacterial isolates paired with longitudinal multiomics data enables mechanistic microbiome research.</title>
        <authorList>
            <person name="Poyet M."/>
            <person name="Groussin M."/>
            <person name="Gibbons S.M."/>
            <person name="Avila-Pacheco J."/>
            <person name="Jiang X."/>
            <person name="Kearney S.M."/>
            <person name="Perrotta A.R."/>
            <person name="Berdy B."/>
            <person name="Zhao S."/>
            <person name="Lieberman T.D."/>
            <person name="Swanson P.K."/>
            <person name="Smith M."/>
            <person name="Roesemann S."/>
            <person name="Alexander J.E."/>
            <person name="Rich S.A."/>
            <person name="Livny J."/>
            <person name="Vlamakis H."/>
            <person name="Clish C."/>
            <person name="Bullock K."/>
            <person name="Deik A."/>
            <person name="Scott J."/>
            <person name="Pierce K.A."/>
            <person name="Xavier R.J."/>
            <person name="Alm E.J."/>
        </authorList>
    </citation>
    <scope>NUCLEOTIDE SEQUENCE</scope>
    <source>
        <strain evidence="13">BIOML-A12</strain>
    </source>
</reference>
<evidence type="ECO:0000313" key="15">
    <source>
        <dbReference type="EMBL" id="RGC17673.1"/>
    </source>
</evidence>
<dbReference type="PRINTS" id="PR01651">
    <property type="entry name" value="SECGEXPORT"/>
</dbReference>
<dbReference type="EMBL" id="JAKTMA010000002">
    <property type="protein sequence ID" value="MCR0231416.1"/>
    <property type="molecule type" value="Genomic_DNA"/>
</dbReference>
<dbReference type="AlphaFoldDB" id="A0A099IB45"/>
<evidence type="ECO:0000313" key="12">
    <source>
        <dbReference type="EMBL" id="MCR0231416.1"/>
    </source>
</evidence>
<evidence type="ECO:0000256" key="9">
    <source>
        <dbReference type="ARBA" id="ARBA00023136"/>
    </source>
</evidence>
<reference evidence="15 17" key="2">
    <citation type="submission" date="2018-08" db="EMBL/GenBank/DDBJ databases">
        <title>A genome reference for cultivated species of the human gut microbiota.</title>
        <authorList>
            <person name="Zou Y."/>
            <person name="Xue W."/>
            <person name="Luo G."/>
        </authorList>
    </citation>
    <scope>NUCLEOTIDE SEQUENCE [LARGE SCALE GENOMIC DNA]</scope>
    <source>
        <strain evidence="15 17">OF01-2LB</strain>
    </source>
</reference>
<keyword evidence="9 10" id="KW-0472">Membrane</keyword>
<protein>
    <recommendedName>
        <fullName evidence="10">Protein-export membrane protein SecG</fullName>
    </recommendedName>
</protein>
<dbReference type="GO" id="GO:0009306">
    <property type="term" value="P:protein secretion"/>
    <property type="evidence" value="ECO:0007669"/>
    <property type="project" value="UniProtKB-UniRule"/>
</dbReference>
<evidence type="ECO:0000256" key="7">
    <source>
        <dbReference type="ARBA" id="ARBA00022989"/>
    </source>
</evidence>
<dbReference type="EMBL" id="QVEV01000004">
    <property type="protein sequence ID" value="RGC17673.1"/>
    <property type="molecule type" value="Genomic_DNA"/>
</dbReference>
<evidence type="ECO:0000313" key="11">
    <source>
        <dbReference type="EMBL" id="KGJ54786.1"/>
    </source>
</evidence>
<comment type="subcellular location">
    <subcellularLocation>
        <location evidence="1 10">Cell membrane</location>
        <topology evidence="1 10">Multi-pass membrane protein</topology>
    </subcellularLocation>
</comment>
<dbReference type="Proteomes" id="UP000030008">
    <property type="component" value="Unassembled WGS sequence"/>
</dbReference>
<organism evidence="11 16">
    <name type="scientific">Clostridium innocuum</name>
    <dbReference type="NCBI Taxonomy" id="1522"/>
    <lineage>
        <taxon>Bacteria</taxon>
        <taxon>Bacillati</taxon>
        <taxon>Bacillota</taxon>
        <taxon>Clostridia</taxon>
        <taxon>Eubacteriales</taxon>
        <taxon>Clostridiaceae</taxon>
        <taxon>Clostridium</taxon>
    </lineage>
</organism>
<keyword evidence="3 10" id="KW-0813">Transport</keyword>
<dbReference type="PANTHER" id="PTHR34182">
    <property type="entry name" value="PROTEIN-EXPORT MEMBRANE PROTEIN SECG"/>
    <property type="match status" value="1"/>
</dbReference>
<feature type="transmembrane region" description="Helical" evidence="10">
    <location>
        <begin position="53"/>
        <end position="75"/>
    </location>
</feature>
<evidence type="ECO:0000256" key="3">
    <source>
        <dbReference type="ARBA" id="ARBA00022448"/>
    </source>
</evidence>
<dbReference type="GO" id="GO:0005886">
    <property type="term" value="C:plasma membrane"/>
    <property type="evidence" value="ECO:0007669"/>
    <property type="project" value="UniProtKB-SubCell"/>
</dbReference>
<keyword evidence="8 10" id="KW-0811">Translocation</keyword>
<evidence type="ECO:0000256" key="10">
    <source>
        <dbReference type="RuleBase" id="RU365087"/>
    </source>
</evidence>
<dbReference type="Proteomes" id="UP000260025">
    <property type="component" value="Unassembled WGS sequence"/>
</dbReference>
<proteinExistence type="inferred from homology"/>
<evidence type="ECO:0000256" key="1">
    <source>
        <dbReference type="ARBA" id="ARBA00004651"/>
    </source>
</evidence>
<reference evidence="11 16" key="1">
    <citation type="submission" date="2014-08" db="EMBL/GenBank/DDBJ databases">
        <title>Clostridium innocuum, an unnegligible vancomycin-resistant pathogen causing extra-intestinal infections.</title>
        <authorList>
            <person name="Feng Y."/>
            <person name="Chiu C.-H."/>
        </authorList>
    </citation>
    <scope>NUCLEOTIDE SEQUENCE [LARGE SCALE GENOMIC DNA]</scope>
    <source>
        <strain evidence="11 16">AN88</strain>
    </source>
</reference>
<evidence type="ECO:0000313" key="18">
    <source>
        <dbReference type="Proteomes" id="UP000503330"/>
    </source>
</evidence>
<dbReference type="GO" id="GO:0065002">
    <property type="term" value="P:intracellular protein transmembrane transport"/>
    <property type="evidence" value="ECO:0007669"/>
    <property type="project" value="TreeGrafter"/>
</dbReference>
<keyword evidence="7 10" id="KW-1133">Transmembrane helix</keyword>
<comment type="function">
    <text evidence="10">Involved in protein export. Participates in an early event of protein translocation.</text>
</comment>
<dbReference type="OrthoDB" id="1708246at2"/>
<name>A0A099IB45_CLOIN</name>
<comment type="similarity">
    <text evidence="2 10">Belongs to the SecG family.</text>
</comment>